<proteinExistence type="inferred from homology"/>
<dbReference type="Proteomes" id="UP000574769">
    <property type="component" value="Unassembled WGS sequence"/>
</dbReference>
<feature type="transmembrane region" description="Helical" evidence="3">
    <location>
        <begin position="141"/>
        <end position="163"/>
    </location>
</feature>
<dbReference type="PANTHER" id="PTHR30531:SF12">
    <property type="entry name" value="FLAGELLAR BIOSYNTHETIC PROTEIN FLHB"/>
    <property type="match status" value="1"/>
</dbReference>
<evidence type="ECO:0000256" key="3">
    <source>
        <dbReference type="SAM" id="Phobius"/>
    </source>
</evidence>
<gene>
    <name evidence="4" type="ORF">GGQ96_003253</name>
</gene>
<comment type="similarity">
    <text evidence="1">Belongs to the type III secretion exporter family.</text>
</comment>
<dbReference type="SUPFAM" id="SSF160544">
    <property type="entry name" value="EscU C-terminal domain-like"/>
    <property type="match status" value="1"/>
</dbReference>
<feature type="compositionally biased region" description="Basic and acidic residues" evidence="2">
    <location>
        <begin position="223"/>
        <end position="240"/>
    </location>
</feature>
<dbReference type="PRINTS" id="PR00950">
    <property type="entry name" value="TYPE3IMSPROT"/>
</dbReference>
<dbReference type="EMBL" id="JACHNY010000007">
    <property type="protein sequence ID" value="MBB4619103.1"/>
    <property type="molecule type" value="Genomic_DNA"/>
</dbReference>
<dbReference type="InterPro" id="IPR006135">
    <property type="entry name" value="T3SS_substrate_exporter"/>
</dbReference>
<dbReference type="Gene3D" id="3.40.1690.10">
    <property type="entry name" value="secretion proteins EscU"/>
    <property type="match status" value="1"/>
</dbReference>
<evidence type="ECO:0000313" key="5">
    <source>
        <dbReference type="Proteomes" id="UP000574769"/>
    </source>
</evidence>
<name>A0A7W7AL75_9SPHN</name>
<comment type="caution">
    <text evidence="4">The sequence shown here is derived from an EMBL/GenBank/DDBJ whole genome shotgun (WGS) entry which is preliminary data.</text>
</comment>
<evidence type="ECO:0000256" key="2">
    <source>
        <dbReference type="SAM" id="MobiDB-lite"/>
    </source>
</evidence>
<keyword evidence="4" id="KW-0966">Cell projection</keyword>
<reference evidence="4 5" key="1">
    <citation type="submission" date="2020-08" db="EMBL/GenBank/DDBJ databases">
        <title>Genomic Encyclopedia of Type Strains, Phase IV (KMG-IV): sequencing the most valuable type-strain genomes for metagenomic binning, comparative biology and taxonomic classification.</title>
        <authorList>
            <person name="Goeker M."/>
        </authorList>
    </citation>
    <scope>NUCLEOTIDE SEQUENCE [LARGE SCALE GENOMIC DNA]</scope>
    <source>
        <strain evidence="4 5">DSM 15867</strain>
    </source>
</reference>
<feature type="transmembrane region" description="Helical" evidence="3">
    <location>
        <begin position="32"/>
        <end position="55"/>
    </location>
</feature>
<feature type="region of interest" description="Disordered" evidence="2">
    <location>
        <begin position="223"/>
        <end position="242"/>
    </location>
</feature>
<protein>
    <submittedName>
        <fullName evidence="4">Flagellar biosynthetic protein FlhB</fullName>
    </submittedName>
</protein>
<dbReference type="PANTHER" id="PTHR30531">
    <property type="entry name" value="FLAGELLAR BIOSYNTHETIC PROTEIN FLHB"/>
    <property type="match status" value="1"/>
</dbReference>
<accession>A0A7W7AL75</accession>
<dbReference type="AlphaFoldDB" id="A0A7W7AL75"/>
<dbReference type="Pfam" id="PF01312">
    <property type="entry name" value="Bac_export_2"/>
    <property type="match status" value="1"/>
</dbReference>
<dbReference type="RefSeq" id="WP_184116550.1">
    <property type="nucleotide sequence ID" value="NZ_JACHNY010000007.1"/>
</dbReference>
<feature type="transmembrane region" description="Helical" evidence="3">
    <location>
        <begin position="334"/>
        <end position="352"/>
    </location>
</feature>
<feature type="transmembrane region" description="Helical" evidence="3">
    <location>
        <begin position="94"/>
        <end position="120"/>
    </location>
</feature>
<dbReference type="GO" id="GO:0009306">
    <property type="term" value="P:protein secretion"/>
    <property type="evidence" value="ECO:0007669"/>
    <property type="project" value="InterPro"/>
</dbReference>
<dbReference type="GO" id="GO:0005886">
    <property type="term" value="C:plasma membrane"/>
    <property type="evidence" value="ECO:0007669"/>
    <property type="project" value="TreeGrafter"/>
</dbReference>
<keyword evidence="5" id="KW-1185">Reference proteome</keyword>
<keyword evidence="4" id="KW-0282">Flagellum</keyword>
<evidence type="ECO:0000313" key="4">
    <source>
        <dbReference type="EMBL" id="MBB4619103.1"/>
    </source>
</evidence>
<keyword evidence="3" id="KW-1133">Transmembrane helix</keyword>
<organism evidence="4 5">
    <name type="scientific">Sphingomonas abaci</name>
    <dbReference type="NCBI Taxonomy" id="237611"/>
    <lineage>
        <taxon>Bacteria</taxon>
        <taxon>Pseudomonadati</taxon>
        <taxon>Pseudomonadota</taxon>
        <taxon>Alphaproteobacteria</taxon>
        <taxon>Sphingomonadales</taxon>
        <taxon>Sphingomonadaceae</taxon>
        <taxon>Sphingomonas</taxon>
    </lineage>
</organism>
<feature type="transmembrane region" description="Helical" evidence="3">
    <location>
        <begin position="191"/>
        <end position="212"/>
    </location>
</feature>
<sequence>MADEFGEKTEAPTQKRQDKAVEDGNVWRSRDLAAAVVMLAGVGWILFMGPALLAACKAVMAASFQFGRGDVEDFSPWRPLAEAGWRLAAPVGSLLAISLAAALASGAMLGHFGFNGGLIAPKASRINPVSGLKRIFGMQGWIELAKSLLKVVLLGSIGGWMLWKASRATLGLSSSSLPQALNEVGGTFTGILVAMALGMVAIAGIDVPVQWLQRMRKLRMSKQEIKDEHKESEGSPEAKGHIRARQRAILSGGARKAVQEAHVVLTNPTHFAVALRYDRGRDQVPVVVAKGRGATALAIREIAGEMAVPILEYPALARAVYYTSREGQEVRDDLYVAIATVLAFVFGLNAQAGGGAAPLPPVEVPDTARFDENGAKQ</sequence>
<keyword evidence="3" id="KW-0812">Transmembrane</keyword>
<keyword evidence="4" id="KW-0969">Cilium</keyword>
<evidence type="ECO:0000256" key="1">
    <source>
        <dbReference type="ARBA" id="ARBA00010690"/>
    </source>
</evidence>
<feature type="region of interest" description="Disordered" evidence="2">
    <location>
        <begin position="1"/>
        <end position="22"/>
    </location>
</feature>
<keyword evidence="3" id="KW-0472">Membrane</keyword>
<dbReference type="InterPro" id="IPR029025">
    <property type="entry name" value="T3SS_substrate_exporter_C"/>
</dbReference>